<feature type="region of interest" description="Disordered" evidence="1">
    <location>
        <begin position="741"/>
        <end position="787"/>
    </location>
</feature>
<dbReference type="PhylomeDB" id="E9AWA0"/>
<evidence type="ECO:0000256" key="1">
    <source>
        <dbReference type="SAM" id="MobiDB-lite"/>
    </source>
</evidence>
<feature type="compositionally biased region" description="Polar residues" evidence="1">
    <location>
        <begin position="39"/>
        <end position="54"/>
    </location>
</feature>
<feature type="compositionally biased region" description="Basic and acidic residues" evidence="1">
    <location>
        <begin position="884"/>
        <end position="896"/>
    </location>
</feature>
<dbReference type="EMBL" id="FR799576">
    <property type="protein sequence ID" value="CBZ27234.1"/>
    <property type="molecule type" value="Genomic_DNA"/>
</dbReference>
<dbReference type="VEuPathDB" id="TriTrypDB:LmxM.23.0845"/>
<organism evidence="2 3">
    <name type="scientific">Leishmania mexicana (strain MHOM/GT/2001/U1103)</name>
    <dbReference type="NCBI Taxonomy" id="929439"/>
    <lineage>
        <taxon>Eukaryota</taxon>
        <taxon>Discoba</taxon>
        <taxon>Euglenozoa</taxon>
        <taxon>Kinetoplastea</taxon>
        <taxon>Metakinetoplastina</taxon>
        <taxon>Trypanosomatida</taxon>
        <taxon>Trypanosomatidae</taxon>
        <taxon>Leishmaniinae</taxon>
        <taxon>Leishmania</taxon>
    </lineage>
</organism>
<evidence type="ECO:0000313" key="3">
    <source>
        <dbReference type="Proteomes" id="UP000007259"/>
    </source>
</evidence>
<feature type="region of interest" description="Disordered" evidence="1">
    <location>
        <begin position="833"/>
        <end position="896"/>
    </location>
</feature>
<dbReference type="GeneID" id="13454383"/>
<feature type="region of interest" description="Disordered" evidence="1">
    <location>
        <begin position="39"/>
        <end position="88"/>
    </location>
</feature>
<gene>
    <name evidence="2" type="ORF">LMXM_23_0845</name>
</gene>
<dbReference type="RefSeq" id="XP_003875722.1">
    <property type="nucleotide sequence ID" value="XM_003875673.1"/>
</dbReference>
<keyword evidence="3" id="KW-1185">Reference proteome</keyword>
<sequence>MGRLLREHGGLVRASSAARPAAALASAAPHVFNAGVSSPLSNQEHCADASTGTMPCTPCPRPSERLPSASDSQRPAGRDSPVKDGRAPPAAVLYCSQRPTRVHDCEQAAVRERHTGAGASPEGPSHSPSGSHTHNSSSLGIGTKASMPLSKASQQHRQVPSSSTHAVILEGYLAEQLHHHRLDRGRQRYPTPPWWLPGGLETDGDLVRGATRHSFPSVLQRRAGDDDVTLHTVQAERGLGVEHRLPSPSTPAPPPPRSRARSARKGCPPRPRSPSVQLQAHLSTSSNKLQEADGGASPLSFVDPGAYRLGNAEAQSSRTGLGLRGACAPAHRLGRQSSRYSLLHGIFPKSPSADSMRPRGTLCGISSSTEAAPDSDTEAISGRMALSNVLGTTAASTCRLRVYQESVNHPSGFAVPRRGAGTAAPVEANWDGLAALPQTVADRHAIECAVNAVPGSLIYGASNHASASALAAYRQGVAAETGIDPVQLRHGPLSACYDRVRGGWRGPIVQRVDGGGGGGGASLTHTTTRVRVGASRPSELYDPISGLPRKPNEVLAVYLQSIAAEAARGHFRTAPSVQGEVGRVVSYHHGDGGPHASMDAPADFSSAPTRRQTRSGAFAWADKLSRLAQQRRARATVRSAQLHSTHRITGLPLRPDERRLYWAEHAPLHTTSVRGLNAVLQGVGEAEEGLLVEGVGSRSSWAKRGGTGRGAPWAGANVAVCAEEETEVTLDHWCASTDASCGDNDGDDNNNEAWPAVAVERPRRRGSGGRGEFQTESAPLHHSRLPTRASEHSAFSYANSAVAAACVRGSRRGAADASRVHVEGKNGLVDSHVYEDVTTDVENGARTRRPDHDGLSHHRTESGHRAGTPPMEQSRRTSPSRRSLSHDHPERNHHDEEDLLLYPPLLTPLLQEVDMRLRAHQLPSMAELWRWGVGDQEAILQIAGFRRAERQAILWELERMIRVSSTRCALSAAA</sequence>
<feature type="compositionally biased region" description="Basic and acidic residues" evidence="1">
    <location>
        <begin position="76"/>
        <end position="86"/>
    </location>
</feature>
<accession>E9AWA0</accession>
<feature type="region of interest" description="Disordered" evidence="1">
    <location>
        <begin position="114"/>
        <end position="164"/>
    </location>
</feature>
<dbReference type="KEGG" id="lmi:LMXM_23_0845"/>
<dbReference type="OrthoDB" id="268003at2759"/>
<feature type="compositionally biased region" description="Pro residues" evidence="1">
    <location>
        <begin position="248"/>
        <end position="257"/>
    </location>
</feature>
<dbReference type="OMA" id="YWAEHAP"/>
<name>E9AWA0_LEIMU</name>
<feature type="compositionally biased region" description="Polar residues" evidence="1">
    <location>
        <begin position="151"/>
        <end position="164"/>
    </location>
</feature>
<feature type="compositionally biased region" description="Basic and acidic residues" evidence="1">
    <location>
        <begin position="843"/>
        <end position="864"/>
    </location>
</feature>
<feature type="compositionally biased region" description="Low complexity" evidence="1">
    <location>
        <begin position="118"/>
        <end position="138"/>
    </location>
</feature>
<reference evidence="2 3" key="1">
    <citation type="journal article" date="2011" name="Genome Res.">
        <title>Chromosome and gene copy number variation allow major structural change between species and strains of Leishmania.</title>
        <authorList>
            <person name="Rogers M.B."/>
            <person name="Hilley J.D."/>
            <person name="Dickens N.J."/>
            <person name="Wilkes J."/>
            <person name="Bates P.A."/>
            <person name="Depledge D.P."/>
            <person name="Harris D."/>
            <person name="Her Y."/>
            <person name="Herzyk P."/>
            <person name="Imamura H."/>
            <person name="Otto T.D."/>
            <person name="Sanders M."/>
            <person name="Seeger K."/>
            <person name="Dujardin J.C."/>
            <person name="Berriman M."/>
            <person name="Smith D.F."/>
            <person name="Hertz-Fowler C."/>
            <person name="Mottram J.C."/>
        </authorList>
    </citation>
    <scope>NUCLEOTIDE SEQUENCE [LARGE SCALE GENOMIC DNA]</scope>
    <source>
        <strain evidence="2 3">MHOM/GT/2001/U1103</strain>
    </source>
</reference>
<protein>
    <submittedName>
        <fullName evidence="2">Uncharacterized protein</fullName>
    </submittedName>
</protein>
<evidence type="ECO:0000313" key="2">
    <source>
        <dbReference type="EMBL" id="CBZ27234.1"/>
    </source>
</evidence>
<proteinExistence type="predicted"/>
<dbReference type="Proteomes" id="UP000007259">
    <property type="component" value="Chromosome 23"/>
</dbReference>
<feature type="region of interest" description="Disordered" evidence="1">
    <location>
        <begin position="236"/>
        <end position="297"/>
    </location>
</feature>
<feature type="compositionally biased region" description="Polar residues" evidence="1">
    <location>
        <begin position="274"/>
        <end position="289"/>
    </location>
</feature>
<dbReference type="AlphaFoldDB" id="E9AWA0"/>